<evidence type="ECO:0000313" key="12">
    <source>
        <dbReference type="EMBL" id="CAG6543018.1"/>
    </source>
</evidence>
<dbReference type="CDD" id="cd12345">
    <property type="entry name" value="RRM2_SECp43_like"/>
    <property type="match status" value="1"/>
</dbReference>
<dbReference type="SUPFAM" id="SSF54928">
    <property type="entry name" value="RNA-binding domain, RBD"/>
    <property type="match status" value="2"/>
</dbReference>
<evidence type="ECO:0000256" key="8">
    <source>
        <dbReference type="ARBA" id="ARBA00023242"/>
    </source>
</evidence>
<proteinExistence type="inferred from homology"/>
<evidence type="ECO:0000256" key="5">
    <source>
        <dbReference type="ARBA" id="ARBA00022737"/>
    </source>
</evidence>
<evidence type="ECO:0000256" key="6">
    <source>
        <dbReference type="ARBA" id="ARBA00022884"/>
    </source>
</evidence>
<dbReference type="GO" id="GO:0006412">
    <property type="term" value="P:translation"/>
    <property type="evidence" value="ECO:0007669"/>
    <property type="project" value="UniProtKB-KW"/>
</dbReference>
<protein>
    <recommendedName>
        <fullName evidence="9">tRNA selenocysteine-associated protein 1</fullName>
    </recommendedName>
</protein>
<evidence type="ECO:0000256" key="7">
    <source>
        <dbReference type="ARBA" id="ARBA00022917"/>
    </source>
</evidence>
<dbReference type="SMART" id="SM00360">
    <property type="entry name" value="RRM"/>
    <property type="match status" value="2"/>
</dbReference>
<evidence type="ECO:0000256" key="4">
    <source>
        <dbReference type="ARBA" id="ARBA00022490"/>
    </source>
</evidence>
<keyword evidence="4" id="KW-0963">Cytoplasm</keyword>
<dbReference type="FunFam" id="3.30.70.330:FF:000159">
    <property type="entry name" value="tRNA selenocysteine 1-associated protein 1"/>
    <property type="match status" value="1"/>
</dbReference>
<feature type="domain" description="RRM" evidence="11">
    <location>
        <begin position="6"/>
        <end position="87"/>
    </location>
</feature>
<comment type="subcellular location">
    <subcellularLocation>
        <location evidence="2">Cytoplasm</location>
    </subcellularLocation>
    <subcellularLocation>
        <location evidence="1">Nucleus</location>
    </subcellularLocation>
</comment>
<dbReference type="Pfam" id="PF00076">
    <property type="entry name" value="RRM_1"/>
    <property type="match status" value="2"/>
</dbReference>
<dbReference type="GO" id="GO:0005634">
    <property type="term" value="C:nucleus"/>
    <property type="evidence" value="ECO:0007669"/>
    <property type="project" value="UniProtKB-SubCell"/>
</dbReference>
<organism evidence="12">
    <name type="scientific">Culex pipiens</name>
    <name type="common">House mosquito</name>
    <dbReference type="NCBI Taxonomy" id="7175"/>
    <lineage>
        <taxon>Eukaryota</taxon>
        <taxon>Metazoa</taxon>
        <taxon>Ecdysozoa</taxon>
        <taxon>Arthropoda</taxon>
        <taxon>Hexapoda</taxon>
        <taxon>Insecta</taxon>
        <taxon>Pterygota</taxon>
        <taxon>Neoptera</taxon>
        <taxon>Endopterygota</taxon>
        <taxon>Diptera</taxon>
        <taxon>Nematocera</taxon>
        <taxon>Culicoidea</taxon>
        <taxon>Culicidae</taxon>
        <taxon>Culicinae</taxon>
        <taxon>Culicini</taxon>
        <taxon>Culex</taxon>
        <taxon>Culex</taxon>
    </lineage>
</organism>
<evidence type="ECO:0000259" key="11">
    <source>
        <dbReference type="PROSITE" id="PS50102"/>
    </source>
</evidence>
<dbReference type="GO" id="GO:0003723">
    <property type="term" value="F:RNA binding"/>
    <property type="evidence" value="ECO:0007669"/>
    <property type="project" value="UniProtKB-UniRule"/>
</dbReference>
<dbReference type="PANTHER" id="PTHR37457:SF3">
    <property type="entry name" value="TRNA SELENOCYSTEINE-ASSOCIATED PROTEIN 1"/>
    <property type="match status" value="1"/>
</dbReference>
<comment type="similarity">
    <text evidence="3">Belongs to the RRM TRSPAP family.</text>
</comment>
<dbReference type="InterPro" id="IPR000504">
    <property type="entry name" value="RRM_dom"/>
</dbReference>
<evidence type="ECO:0000256" key="1">
    <source>
        <dbReference type="ARBA" id="ARBA00004123"/>
    </source>
</evidence>
<name>A0A8D8HYH5_CULPI</name>
<dbReference type="GO" id="GO:0005737">
    <property type="term" value="C:cytoplasm"/>
    <property type="evidence" value="ECO:0007669"/>
    <property type="project" value="UniProtKB-SubCell"/>
</dbReference>
<evidence type="ECO:0000256" key="10">
    <source>
        <dbReference type="PROSITE-ProRule" id="PRU00176"/>
    </source>
</evidence>
<evidence type="ECO:0000256" key="9">
    <source>
        <dbReference type="ARBA" id="ARBA00033477"/>
    </source>
</evidence>
<dbReference type="InterPro" id="IPR035979">
    <property type="entry name" value="RBD_domain_sf"/>
</dbReference>
<keyword evidence="6 10" id="KW-0694">RNA-binding</keyword>
<dbReference type="Gene3D" id="3.30.70.330">
    <property type="match status" value="2"/>
</dbReference>
<dbReference type="Pfam" id="PF17654">
    <property type="entry name" value="Trnau1ap"/>
    <property type="match status" value="1"/>
</dbReference>
<evidence type="ECO:0000256" key="3">
    <source>
        <dbReference type="ARBA" id="ARBA00008920"/>
    </source>
</evidence>
<dbReference type="PROSITE" id="PS50102">
    <property type="entry name" value="RRM"/>
    <property type="match status" value="2"/>
</dbReference>
<dbReference type="PANTHER" id="PTHR37457">
    <property type="entry name" value="TRNA SELENOCYSTEINE 1-ASSOCIATED PROTEIN 1-RELATED"/>
    <property type="match status" value="1"/>
</dbReference>
<dbReference type="FunFam" id="3.30.70.330:FF:000166">
    <property type="entry name" value="Trna selenocysteine 1-associated protein 1"/>
    <property type="match status" value="1"/>
</dbReference>
<accession>A0A8D8HYH5</accession>
<feature type="domain" description="RRM" evidence="11">
    <location>
        <begin position="101"/>
        <end position="180"/>
    </location>
</feature>
<evidence type="ECO:0000256" key="2">
    <source>
        <dbReference type="ARBA" id="ARBA00004496"/>
    </source>
</evidence>
<keyword evidence="8" id="KW-0539">Nucleus</keyword>
<reference evidence="12" key="1">
    <citation type="submission" date="2021-05" db="EMBL/GenBank/DDBJ databases">
        <authorList>
            <person name="Alioto T."/>
            <person name="Alioto T."/>
            <person name="Gomez Garrido J."/>
        </authorList>
    </citation>
    <scope>NUCLEOTIDE SEQUENCE</scope>
</reference>
<dbReference type="EMBL" id="HBUE01334479">
    <property type="protein sequence ID" value="CAG6595140.1"/>
    <property type="molecule type" value="Transcribed_RNA"/>
</dbReference>
<dbReference type="InterPro" id="IPR040434">
    <property type="entry name" value="TSAP1"/>
</dbReference>
<dbReference type="EMBL" id="HBUE01227728">
    <property type="protein sequence ID" value="CAG6543018.1"/>
    <property type="molecule type" value="Transcribed_RNA"/>
</dbReference>
<dbReference type="AlphaFoldDB" id="A0A8D8HYH5"/>
<dbReference type="EMBL" id="HBUE01034585">
    <property type="protein sequence ID" value="CAG6458279.1"/>
    <property type="molecule type" value="Transcribed_RNA"/>
</dbReference>
<dbReference type="InterPro" id="IPR041085">
    <property type="entry name" value="TSAP1_C"/>
</dbReference>
<keyword evidence="7" id="KW-0648">Protein biosynthesis</keyword>
<sequence length="328" mass="36538">MSSIQCQLWMGSLESYMTEAFILAAFRKMGEDPSTVKLMRNKYTGDPAGYCFVSFKTDDAALDAMHKLNGKPIPGTNPLVRFRLNSATNNQHRALLADREFSVWVGDLSSDVDDYSLYRVFSTKYTSIKTAKVILDSSGFSKGYGFVKFGLEDEQKNALYDMNGFIGLGSKPLKICNAVPKPKSELGLAAGSGTSATSAANLLGYGTAAATDYSQYYDPTAYWQSYAWQGYYDATAAQDTGYSSGYPSTAQMVADAAVYAQQYEAQQQMAQQQQHHHHHAEDEELTLVDHKFTLDVDKLNRDLAERDRNLYDALESSKWMPVEQLEIF</sequence>
<keyword evidence="5" id="KW-0677">Repeat</keyword>
<dbReference type="InterPro" id="IPR012677">
    <property type="entry name" value="Nucleotide-bd_a/b_plait_sf"/>
</dbReference>